<gene>
    <name evidence="4" type="ORF">G9H61_02275</name>
</gene>
<evidence type="ECO:0000313" key="5">
    <source>
        <dbReference type="Proteomes" id="UP001321186"/>
    </source>
</evidence>
<dbReference type="InterPro" id="IPR026956">
    <property type="entry name" value="D-ser_dehydrat-like_dom"/>
</dbReference>
<dbReference type="EMBL" id="JAANOH010000001">
    <property type="protein sequence ID" value="MCZ2474253.1"/>
    <property type="molecule type" value="Genomic_DNA"/>
</dbReference>
<evidence type="ECO:0000313" key="4">
    <source>
        <dbReference type="EMBL" id="MCZ2474253.1"/>
    </source>
</evidence>
<dbReference type="CDD" id="cd06821">
    <property type="entry name" value="PLPDE_III_D-TA"/>
    <property type="match status" value="1"/>
</dbReference>
<protein>
    <submittedName>
        <fullName evidence="4">D-TA family PLP-dependent enzyme</fullName>
    </submittedName>
</protein>
<dbReference type="Proteomes" id="UP001321186">
    <property type="component" value="Unassembled WGS sequence"/>
</dbReference>
<keyword evidence="5" id="KW-1185">Reference proteome</keyword>
<evidence type="ECO:0000256" key="2">
    <source>
        <dbReference type="ARBA" id="ARBA00023239"/>
    </source>
</evidence>
<dbReference type="InterPro" id="IPR029066">
    <property type="entry name" value="PLP-binding_barrel"/>
</dbReference>
<proteinExistence type="inferred from homology"/>
<sequence length="363" mass="40400">MNIDYSEIQSPGLLVFPDKVKENIAYVMNLVDGDPNRLRPHIKTHKTKEVNDLCLEAGITKFKCATIAEAELLALSFAPSILLSMQPTGPNIIRLANLIQAYPKSQFACLVDDLHAAEAISAIFLSQQLSIDVFIDINVGMNRTGIISTQAAFLIHQIKSLSALKVKGLHAYDGHIRDLNVEERKAHVQRDFSGFEDLVQSISSEFPDLELCVGGTPSFLVHHQNTAYVCSPGTFVFFDAGYTALYPENSLKPALFIISRIISKPSKTTICLDLGHKSVAAENTIENRVRFIDQPEFKLLSQSEEHGIVDVPDSDIFEIGQEFLMIPYHVCPTVALHANLQVIENDKFVGNWEVKARNRKINI</sequence>
<dbReference type="Gene3D" id="2.40.37.20">
    <property type="entry name" value="D-serine dehydratase-like domain"/>
    <property type="match status" value="1"/>
</dbReference>
<dbReference type="InterPro" id="IPR051466">
    <property type="entry name" value="D-amino_acid_metab_enzyme"/>
</dbReference>
<accession>A0ABT4JDD4</accession>
<evidence type="ECO:0000259" key="3">
    <source>
        <dbReference type="SMART" id="SM01119"/>
    </source>
</evidence>
<dbReference type="Gene3D" id="3.20.20.10">
    <property type="entry name" value="Alanine racemase"/>
    <property type="match status" value="1"/>
</dbReference>
<dbReference type="SMART" id="SM01119">
    <property type="entry name" value="D-ser_dehydrat"/>
    <property type="match status" value="1"/>
</dbReference>
<dbReference type="SUPFAM" id="SSF51419">
    <property type="entry name" value="PLP-binding barrel"/>
    <property type="match status" value="1"/>
</dbReference>
<dbReference type="PANTHER" id="PTHR28004:SF2">
    <property type="entry name" value="D-SERINE DEHYDRATASE"/>
    <property type="match status" value="1"/>
</dbReference>
<dbReference type="InterPro" id="IPR042208">
    <property type="entry name" value="D-ser_dehydrat-like_sf"/>
</dbReference>
<dbReference type="Pfam" id="PF14031">
    <property type="entry name" value="D-ser_dehydrat"/>
    <property type="match status" value="1"/>
</dbReference>
<reference evidence="4 5" key="1">
    <citation type="submission" date="2020-03" db="EMBL/GenBank/DDBJ databases">
        <authorList>
            <person name="Pitt A."/>
            <person name="Hahn M.W."/>
        </authorList>
    </citation>
    <scope>NUCLEOTIDE SEQUENCE [LARGE SCALE GENOMIC DNA]</scope>
    <source>
        <strain evidence="4 5">5A-MARBSE</strain>
    </source>
</reference>
<dbReference type="PANTHER" id="PTHR28004">
    <property type="entry name" value="ZGC:162816-RELATED"/>
    <property type="match status" value="1"/>
</dbReference>
<feature type="domain" description="D-serine dehydratase-like" evidence="3">
    <location>
        <begin position="254"/>
        <end position="344"/>
    </location>
</feature>
<dbReference type="Pfam" id="PF01168">
    <property type="entry name" value="Ala_racemase_N"/>
    <property type="match status" value="1"/>
</dbReference>
<evidence type="ECO:0000256" key="1">
    <source>
        <dbReference type="ARBA" id="ARBA00005323"/>
    </source>
</evidence>
<organism evidence="4 5">
    <name type="scientific">Aquirufa ecclesiirivi</name>
    <dbReference type="NCBI Taxonomy" id="2715124"/>
    <lineage>
        <taxon>Bacteria</taxon>
        <taxon>Pseudomonadati</taxon>
        <taxon>Bacteroidota</taxon>
        <taxon>Cytophagia</taxon>
        <taxon>Cytophagales</taxon>
        <taxon>Flectobacillaceae</taxon>
        <taxon>Aquirufa</taxon>
    </lineage>
</organism>
<name>A0ABT4JDD4_9BACT</name>
<comment type="similarity">
    <text evidence="1">Belongs to the DSD1 family.</text>
</comment>
<keyword evidence="2" id="KW-0456">Lyase</keyword>
<dbReference type="RefSeq" id="WP_269009367.1">
    <property type="nucleotide sequence ID" value="NZ_JAANOH010000001.1"/>
</dbReference>
<dbReference type="InterPro" id="IPR001608">
    <property type="entry name" value="Ala_racemase_N"/>
</dbReference>
<comment type="caution">
    <text evidence="4">The sequence shown here is derived from an EMBL/GenBank/DDBJ whole genome shotgun (WGS) entry which is preliminary data.</text>
</comment>